<gene>
    <name evidence="12" type="ORF">CHLNCDRAFT_20512</name>
</gene>
<dbReference type="GeneID" id="17357535"/>
<dbReference type="InterPro" id="IPR001431">
    <property type="entry name" value="Pept_M16_Zn_BS"/>
</dbReference>
<comment type="subcellular location">
    <subcellularLocation>
        <location evidence="2">Mitochondrion</location>
    </subcellularLocation>
</comment>
<feature type="domain" description="Peptidase M16 N-terminal" evidence="10">
    <location>
        <begin position="10"/>
        <end position="156"/>
    </location>
</feature>
<dbReference type="RefSeq" id="XP_005850220.1">
    <property type="nucleotide sequence ID" value="XM_005850158.1"/>
</dbReference>
<dbReference type="GO" id="GO:0005739">
    <property type="term" value="C:mitochondrion"/>
    <property type="evidence" value="ECO:0007669"/>
    <property type="project" value="UniProtKB-SubCell"/>
</dbReference>
<evidence type="ECO:0008006" key="14">
    <source>
        <dbReference type="Google" id="ProtNLM"/>
    </source>
</evidence>
<dbReference type="PANTHER" id="PTHR11851:SF149">
    <property type="entry name" value="GH01077P"/>
    <property type="match status" value="1"/>
</dbReference>
<feature type="non-terminal residue" evidence="12">
    <location>
        <position position="1"/>
    </location>
</feature>
<dbReference type="GO" id="GO:0004222">
    <property type="term" value="F:metalloendopeptidase activity"/>
    <property type="evidence" value="ECO:0007669"/>
    <property type="project" value="InterPro"/>
</dbReference>
<dbReference type="InterPro" id="IPR007863">
    <property type="entry name" value="Peptidase_M16_C"/>
</dbReference>
<dbReference type="Proteomes" id="UP000008141">
    <property type="component" value="Unassembled WGS sequence"/>
</dbReference>
<keyword evidence="6" id="KW-0862">Zinc</keyword>
<dbReference type="SUPFAM" id="SSF63411">
    <property type="entry name" value="LuxS/MPP-like metallohydrolase"/>
    <property type="match status" value="2"/>
</dbReference>
<dbReference type="GO" id="GO:0006508">
    <property type="term" value="P:proteolysis"/>
    <property type="evidence" value="ECO:0007669"/>
    <property type="project" value="UniProtKB-KW"/>
</dbReference>
<dbReference type="AlphaFoldDB" id="E1Z770"/>
<comment type="cofactor">
    <cofactor evidence="1">
        <name>Zn(2+)</name>
        <dbReference type="ChEBI" id="CHEBI:29105"/>
    </cofactor>
</comment>
<dbReference type="GO" id="GO:0046872">
    <property type="term" value="F:metal ion binding"/>
    <property type="evidence" value="ECO:0007669"/>
    <property type="project" value="UniProtKB-KW"/>
</dbReference>
<dbReference type="PANTHER" id="PTHR11851">
    <property type="entry name" value="METALLOPROTEASE"/>
    <property type="match status" value="1"/>
</dbReference>
<organism evidence="13">
    <name type="scientific">Chlorella variabilis</name>
    <name type="common">Green alga</name>
    <dbReference type="NCBI Taxonomy" id="554065"/>
    <lineage>
        <taxon>Eukaryota</taxon>
        <taxon>Viridiplantae</taxon>
        <taxon>Chlorophyta</taxon>
        <taxon>core chlorophytes</taxon>
        <taxon>Trebouxiophyceae</taxon>
        <taxon>Chlorellales</taxon>
        <taxon>Chlorellaceae</taxon>
        <taxon>Chlorella clade</taxon>
        <taxon>Chlorella</taxon>
    </lineage>
</organism>
<dbReference type="OMA" id="IDVVCDM"/>
<dbReference type="Gene3D" id="3.30.830.10">
    <property type="entry name" value="Metalloenzyme, LuxS/M16 peptidase-like"/>
    <property type="match status" value="2"/>
</dbReference>
<proteinExistence type="inferred from homology"/>
<reference evidence="12 13" key="1">
    <citation type="journal article" date="2010" name="Plant Cell">
        <title>The Chlorella variabilis NC64A genome reveals adaptation to photosymbiosis, coevolution with viruses, and cryptic sex.</title>
        <authorList>
            <person name="Blanc G."/>
            <person name="Duncan G."/>
            <person name="Agarkova I."/>
            <person name="Borodovsky M."/>
            <person name="Gurnon J."/>
            <person name="Kuo A."/>
            <person name="Lindquist E."/>
            <person name="Lucas S."/>
            <person name="Pangilinan J."/>
            <person name="Polle J."/>
            <person name="Salamov A."/>
            <person name="Terry A."/>
            <person name="Yamada T."/>
            <person name="Dunigan D.D."/>
            <person name="Grigoriev I.V."/>
            <person name="Claverie J.M."/>
            <person name="Van Etten J.L."/>
        </authorList>
    </citation>
    <scope>NUCLEOTIDE SEQUENCE [LARGE SCALE GENOMIC DNA]</scope>
    <source>
        <strain evidence="12 13">NC64A</strain>
    </source>
</reference>
<keyword evidence="8" id="KW-0496">Mitochondrion</keyword>
<dbReference type="OrthoDB" id="10251424at2759"/>
<dbReference type="FunFam" id="3.30.830.10:FF:000001">
    <property type="entry name" value="Mitochondrial-processing peptidase subunit beta, mitochondrial"/>
    <property type="match status" value="1"/>
</dbReference>
<evidence type="ECO:0000313" key="12">
    <source>
        <dbReference type="EMBL" id="EFN58118.1"/>
    </source>
</evidence>
<protein>
    <recommendedName>
        <fullName evidence="14">Insulinase family protein</fullName>
    </recommendedName>
</protein>
<evidence type="ECO:0000256" key="8">
    <source>
        <dbReference type="ARBA" id="ARBA00023128"/>
    </source>
</evidence>
<keyword evidence="5" id="KW-0378">Hydrolase</keyword>
<dbReference type="MEROPS" id="M16.003"/>
<evidence type="ECO:0000256" key="3">
    <source>
        <dbReference type="ARBA" id="ARBA00022670"/>
    </source>
</evidence>
<keyword evidence="4" id="KW-0479">Metal-binding</keyword>
<dbReference type="PROSITE" id="PS00143">
    <property type="entry name" value="INSULINASE"/>
    <property type="match status" value="1"/>
</dbReference>
<dbReference type="InParanoid" id="E1Z770"/>
<accession>E1Z770</accession>
<dbReference type="InterPro" id="IPR050361">
    <property type="entry name" value="MPP/UQCRC_Complex"/>
</dbReference>
<evidence type="ECO:0000256" key="6">
    <source>
        <dbReference type="ARBA" id="ARBA00022833"/>
    </source>
</evidence>
<evidence type="ECO:0000256" key="1">
    <source>
        <dbReference type="ARBA" id="ARBA00001947"/>
    </source>
</evidence>
<name>E1Z770_CHLVA</name>
<evidence type="ECO:0000259" key="10">
    <source>
        <dbReference type="Pfam" id="PF00675"/>
    </source>
</evidence>
<comment type="similarity">
    <text evidence="9">Belongs to the peptidase M16 family.</text>
</comment>
<dbReference type="InterPro" id="IPR011249">
    <property type="entry name" value="Metalloenz_LuxS/M16"/>
</dbReference>
<dbReference type="STRING" id="554065.E1Z770"/>
<evidence type="ECO:0000256" key="7">
    <source>
        <dbReference type="ARBA" id="ARBA00023049"/>
    </source>
</evidence>
<evidence type="ECO:0000256" key="2">
    <source>
        <dbReference type="ARBA" id="ARBA00004173"/>
    </source>
</evidence>
<dbReference type="eggNOG" id="KOG0960">
    <property type="taxonomic scope" value="Eukaryota"/>
</dbReference>
<dbReference type="Pfam" id="PF05193">
    <property type="entry name" value="Peptidase_M16_C"/>
    <property type="match status" value="1"/>
</dbReference>
<dbReference type="Pfam" id="PF00675">
    <property type="entry name" value="Peptidase_M16"/>
    <property type="match status" value="1"/>
</dbReference>
<keyword evidence="13" id="KW-1185">Reference proteome</keyword>
<dbReference type="EMBL" id="GL433838">
    <property type="protein sequence ID" value="EFN58118.1"/>
    <property type="molecule type" value="Genomic_DNA"/>
</dbReference>
<keyword evidence="3" id="KW-0645">Protease</keyword>
<evidence type="ECO:0000313" key="13">
    <source>
        <dbReference type="Proteomes" id="UP000008141"/>
    </source>
</evidence>
<sequence>QVTRLPNGLRVASEAVPHSSTATVGVWIDAGSRYETDASNGSAHFLEHMAFKGTTVGWQHSAVKMRTWGGHLNASPSGEQTCYYAKVFEKDVPKALEILADILQNSNLDERAIERERDVILREMQEVEGIPEEVIFDHLHATAFQHSPLGRTILGPAENVRTITRQHLADYIASNYTAPRMVISAAGAVDHAALVAAAEKSFAKLPSGGKSAGDLVKEAPAIFTGSDVRIRDPDQPNLQFAVAFKGASWTDPDSIPLMVMQTMLGAWDKNSGAGTDMGSQLAQTVAANKLANSYMAFNTNYHDTGLFGVYAVADPHSDHEDLSWTIMNNITRMCYSVEEEDVARARNQLKASILFSQDGTTGIAEDIGRNLLVYGRRMPKAELFARIDAVDSDTVKAVANRFILDQDVAIAALGDTQFLPDYTWMRRRTYWLRY</sequence>
<dbReference type="FunFam" id="3.30.830.10:FF:000008">
    <property type="entry name" value="Mitochondrial-processing peptidase subunit beta"/>
    <property type="match status" value="1"/>
</dbReference>
<dbReference type="InterPro" id="IPR011765">
    <property type="entry name" value="Pept_M16_N"/>
</dbReference>
<keyword evidence="7" id="KW-0482">Metalloprotease</keyword>
<evidence type="ECO:0000256" key="4">
    <source>
        <dbReference type="ARBA" id="ARBA00022723"/>
    </source>
</evidence>
<dbReference type="FunCoup" id="E1Z770">
    <property type="interactions" value="1850"/>
</dbReference>
<feature type="domain" description="Peptidase M16 C-terminal" evidence="11">
    <location>
        <begin position="162"/>
        <end position="349"/>
    </location>
</feature>
<evidence type="ECO:0000259" key="11">
    <source>
        <dbReference type="Pfam" id="PF05193"/>
    </source>
</evidence>
<evidence type="ECO:0000256" key="9">
    <source>
        <dbReference type="RuleBase" id="RU004447"/>
    </source>
</evidence>
<dbReference type="KEGG" id="cvr:CHLNCDRAFT_20512"/>
<evidence type="ECO:0000256" key="5">
    <source>
        <dbReference type="ARBA" id="ARBA00022801"/>
    </source>
</evidence>